<sequence length="826" mass="90161">MLNRVNRIQKLSIWNKAFAAVLIIFGLAMGIGGVWLAALGGNWYYLLAGVGCIIAGSLVFAKRTSAVYWFGAVFIGSLLWCIQESGLDYWRWVPRFDVMLLLGIAFAFQLPSLKPGISRKFSTCFGVVCIVAFIVAGIIPFTPWNYTATTNLPAPVNDAFTANTGDGKASNPDVGDWYTYGGSLASQRFSASKQITPENVKNLTVAWQYRSGDFPKRSWGVENTPLKIGDTLYTCTAHNLVIAIDAATGKEKWRFDPKVTDRAIPYTSACRGLTWYDAQTNSHVTTADMNKGEQPSVSAIADNSDDCQHRIIMGTLDARVIELNAKTGEVCKSFGNQGTVDLTEDMGEIYHGYVSINTAPVVVRDTLVVSHQVLDGERAYGPPGVIKAYDVRTGKLKWAWDAAEPNISKPRTGPDAYKRGSPDVWTNFTGDDKLGLIYLPVANASGDYYSSQRSDAVNKYSVSLTALNVETGLPVWNFQTAHKDVWDYDQGSQPSLVDYPAKNGEKTPAIIIPTKQGEIYVLDRRNGKPLFDVEERPVPGGGVEPDSRSPTQPYSTFHHLSKPDLTPQDMWGLTPIDQMVCRIQFQQASYKGQYTPPTADQPYIEYPGYNGGSDWGSVAIDPVRGIIIANYNDMANYAQLVPRKKVDELGWKTRDQIPFNPTEAGHAEGSGAPQVGVPYGVNVNAGWRLPFTGMLCKEPPYGGIRAIDMRDGHTIWDRPLGTARKNGPFNMPTGLPIDIGTPNNGGSVVTAGGLVFVAAATDDLIRAIDITTGKTVWSVPLPAGGQANPIVYTQNGREYLVIVAGGHHFMETPSGDYIMAYALPEK</sequence>
<dbReference type="Proteomes" id="UP000193558">
    <property type="component" value="Unassembled WGS sequence"/>
</dbReference>
<evidence type="ECO:0000256" key="5">
    <source>
        <dbReference type="SAM" id="Phobius"/>
    </source>
</evidence>
<dbReference type="GO" id="GO:0048038">
    <property type="term" value="F:quinone binding"/>
    <property type="evidence" value="ECO:0007669"/>
    <property type="project" value="InterPro"/>
</dbReference>
<dbReference type="EMBL" id="MLFR01000002">
    <property type="protein sequence ID" value="ORM71213.1"/>
    <property type="molecule type" value="Genomic_DNA"/>
</dbReference>
<dbReference type="InterPro" id="IPR018391">
    <property type="entry name" value="PQQ_b-propeller_rpt"/>
</dbReference>
<dbReference type="SUPFAM" id="SSF50998">
    <property type="entry name" value="Quinoprotein alcohol dehydrogenase-like"/>
    <property type="match status" value="1"/>
</dbReference>
<dbReference type="InterPro" id="IPR017511">
    <property type="entry name" value="PQQ_mDH"/>
</dbReference>
<keyword evidence="5" id="KW-0472">Membrane</keyword>
<keyword evidence="5" id="KW-0812">Transmembrane</keyword>
<proteinExistence type="inferred from homology"/>
<reference evidence="7 8" key="1">
    <citation type="journal article" date="2017" name="Antonie Van Leeuwenhoek">
        <title>Phylogenomic resolution of the bacterial genus Pantoea and its relationship with Erwinia and Tatumella.</title>
        <authorList>
            <person name="Palmer M."/>
            <person name="Steenkamp E.T."/>
            <person name="Coetzee M.P."/>
            <person name="Chan W.Y."/>
            <person name="van Zyl E."/>
            <person name="De Maayer P."/>
            <person name="Coutinho T.A."/>
            <person name="Blom J."/>
            <person name="Smits T.H."/>
            <person name="Duffy B."/>
            <person name="Venter S.N."/>
        </authorList>
    </citation>
    <scope>NUCLEOTIDE SEQUENCE [LARGE SCALE GENOMIC DNA]</scope>
    <source>
        <strain evidence="7 8">LMG 26275</strain>
    </source>
</reference>
<dbReference type="PANTHER" id="PTHR32303:SF4">
    <property type="entry name" value="QUINOPROTEIN GLUCOSE DEHYDROGENASE"/>
    <property type="match status" value="1"/>
</dbReference>
<evidence type="ECO:0000256" key="4">
    <source>
        <dbReference type="SAM" id="MobiDB-lite"/>
    </source>
</evidence>
<keyword evidence="5" id="KW-1133">Transmembrane helix</keyword>
<dbReference type="NCBIfam" id="TIGR03074">
    <property type="entry name" value="PQQ_membr_DH"/>
    <property type="match status" value="1"/>
</dbReference>
<dbReference type="GO" id="GO:0008876">
    <property type="term" value="F:quinoprotein glucose dehydrogenase activity"/>
    <property type="evidence" value="ECO:0007669"/>
    <property type="project" value="TreeGrafter"/>
</dbReference>
<comment type="caution">
    <text evidence="7">The sequence shown here is derived from an EMBL/GenBank/DDBJ whole genome shotgun (WGS) entry which is preliminary data.</text>
</comment>
<comment type="similarity">
    <text evidence="2">Belongs to the bacterial PQQ dehydrogenase family.</text>
</comment>
<dbReference type="GO" id="GO:0016020">
    <property type="term" value="C:membrane"/>
    <property type="evidence" value="ECO:0007669"/>
    <property type="project" value="InterPro"/>
</dbReference>
<evidence type="ECO:0000256" key="2">
    <source>
        <dbReference type="ARBA" id="ARBA00008156"/>
    </source>
</evidence>
<feature type="transmembrane region" description="Helical" evidence="5">
    <location>
        <begin position="43"/>
        <end position="60"/>
    </location>
</feature>
<comment type="cofactor">
    <cofactor evidence="1">
        <name>pyrroloquinoline quinone</name>
        <dbReference type="ChEBI" id="CHEBI:58442"/>
    </cofactor>
</comment>
<evidence type="ECO:0000313" key="8">
    <source>
        <dbReference type="Proteomes" id="UP000193558"/>
    </source>
</evidence>
<name>A0A1X1D3F7_9GAMM</name>
<accession>A0A1X1D3F7</accession>
<evidence type="ECO:0000256" key="1">
    <source>
        <dbReference type="ARBA" id="ARBA00001931"/>
    </source>
</evidence>
<feature type="transmembrane region" description="Helical" evidence="5">
    <location>
        <begin position="17"/>
        <end position="37"/>
    </location>
</feature>
<organism evidence="7 8">
    <name type="scientific">Pantoea rwandensis</name>
    <dbReference type="NCBI Taxonomy" id="1076550"/>
    <lineage>
        <taxon>Bacteria</taxon>
        <taxon>Pseudomonadati</taxon>
        <taxon>Pseudomonadota</taxon>
        <taxon>Gammaproteobacteria</taxon>
        <taxon>Enterobacterales</taxon>
        <taxon>Erwiniaceae</taxon>
        <taxon>Pantoea</taxon>
    </lineage>
</organism>
<evidence type="ECO:0000256" key="3">
    <source>
        <dbReference type="ARBA" id="ARBA00023002"/>
    </source>
</evidence>
<dbReference type="InterPro" id="IPR011047">
    <property type="entry name" value="Quinoprotein_ADH-like_sf"/>
</dbReference>
<dbReference type="SMART" id="SM00564">
    <property type="entry name" value="PQQ"/>
    <property type="match status" value="5"/>
</dbReference>
<evidence type="ECO:0000259" key="6">
    <source>
        <dbReference type="Pfam" id="PF01011"/>
    </source>
</evidence>
<dbReference type="CDD" id="cd10280">
    <property type="entry name" value="PQQ_mGDH"/>
    <property type="match status" value="1"/>
</dbReference>
<feature type="domain" description="Pyrrolo-quinoline quinone repeat" evidence="6">
    <location>
        <begin position="177"/>
        <end position="799"/>
    </location>
</feature>
<dbReference type="InterPro" id="IPR002372">
    <property type="entry name" value="PQQ_rpt_dom"/>
</dbReference>
<protein>
    <submittedName>
        <fullName evidence="7">Pyrroloquinoline quinone-dependent dehydrogenase</fullName>
    </submittedName>
</protein>
<keyword evidence="3" id="KW-0560">Oxidoreductase</keyword>
<evidence type="ECO:0000313" key="7">
    <source>
        <dbReference type="EMBL" id="ORM71213.1"/>
    </source>
</evidence>
<feature type="transmembrane region" description="Helical" evidence="5">
    <location>
        <begin position="123"/>
        <end position="144"/>
    </location>
</feature>
<gene>
    <name evidence="7" type="ORF">HA51_04890</name>
</gene>
<dbReference type="AlphaFoldDB" id="A0A1X1D3F7"/>
<dbReference type="PANTHER" id="PTHR32303">
    <property type="entry name" value="QUINOPROTEIN ALCOHOL DEHYDROGENASE (CYTOCHROME C)"/>
    <property type="match status" value="1"/>
</dbReference>
<feature type="transmembrane region" description="Helical" evidence="5">
    <location>
        <begin position="67"/>
        <end position="86"/>
    </location>
</feature>
<dbReference type="Pfam" id="PF01011">
    <property type="entry name" value="PQQ"/>
    <property type="match status" value="1"/>
</dbReference>
<feature type="region of interest" description="Disordered" evidence="4">
    <location>
        <begin position="531"/>
        <end position="561"/>
    </location>
</feature>
<dbReference type="Gene3D" id="2.140.10.10">
    <property type="entry name" value="Quinoprotein alcohol dehydrogenase-like superfamily"/>
    <property type="match status" value="2"/>
</dbReference>
<feature type="transmembrane region" description="Helical" evidence="5">
    <location>
        <begin position="92"/>
        <end position="111"/>
    </location>
</feature>